<dbReference type="Pfam" id="PF08031">
    <property type="entry name" value="BBE"/>
    <property type="match status" value="1"/>
</dbReference>
<organism evidence="13 14">
    <name type="scientific">Solanum verrucosum</name>
    <dbReference type="NCBI Taxonomy" id="315347"/>
    <lineage>
        <taxon>Eukaryota</taxon>
        <taxon>Viridiplantae</taxon>
        <taxon>Streptophyta</taxon>
        <taxon>Embryophyta</taxon>
        <taxon>Tracheophyta</taxon>
        <taxon>Spermatophyta</taxon>
        <taxon>Magnoliopsida</taxon>
        <taxon>eudicotyledons</taxon>
        <taxon>Gunneridae</taxon>
        <taxon>Pentapetalae</taxon>
        <taxon>asterids</taxon>
        <taxon>lamiids</taxon>
        <taxon>Solanales</taxon>
        <taxon>Solanaceae</taxon>
        <taxon>Solanoideae</taxon>
        <taxon>Solaneae</taxon>
        <taxon>Solanum</taxon>
    </lineage>
</organism>
<keyword evidence="7" id="KW-1015">Disulfide bond</keyword>
<keyword evidence="4" id="KW-0285">Flavoprotein</keyword>
<feature type="chain" id="PRO_5042207873" description="FAD-binding PCMH-type domain-containing protein" evidence="11">
    <location>
        <begin position="19"/>
        <end position="418"/>
    </location>
</feature>
<comment type="similarity">
    <text evidence="2">Belongs to the oxygen-dependent FAD-linked oxidoreductase family.</text>
</comment>
<protein>
    <recommendedName>
        <fullName evidence="12">FAD-binding PCMH-type domain-containing protein</fullName>
    </recommendedName>
</protein>
<dbReference type="GO" id="GO:0016491">
    <property type="term" value="F:oxidoreductase activity"/>
    <property type="evidence" value="ECO:0007669"/>
    <property type="project" value="InterPro"/>
</dbReference>
<evidence type="ECO:0000256" key="7">
    <source>
        <dbReference type="ARBA" id="ARBA00023157"/>
    </source>
</evidence>
<dbReference type="PANTHER" id="PTHR32448">
    <property type="entry name" value="OS08G0158400 PROTEIN"/>
    <property type="match status" value="1"/>
</dbReference>
<dbReference type="FunFam" id="3.30.43.10:FF:000004">
    <property type="entry name" value="Berberine bridge enzyme-like 15"/>
    <property type="match status" value="1"/>
</dbReference>
<sequence length="418" mass="47215">MNILFSFILLFSASCVVSYTIQDQFYQCITLHSDRSIPFSTAFFTPTSNATSFNSVLKSTAQNLRCLTPSQQKPLLIFTALIESHIQAAVICAKELKVQLRVRSGGHDYEGISYTSEMKRSVSFILLDLAKLRAIKVDIEDNSAWVQAGATIGEVYYRIAEKSKTHGYPAGLCTSLGIGGHITGGAYGKTDRLLDVMNHSFPELGLTQKDCIEMSWIQSVIYIAGYPSNIKPEFLLQGKSLFPTVNFKAKSDFLRVPVPVTGLQGMWEKFLQDDSPMMIWNPYGGMMGKISESSIPFPHRKGVICKIQYLTAWTDGDKKTADKHINWIRGLYEYMGTFVSKFPREAYVNYRDLDLGMNRNANSNFLEASVWGKKYYKNNYDRLVLVKTEVDPDNFFWHEQSLPILPFKVGQDGKSLIH</sequence>
<keyword evidence="3" id="KW-0017">Alkaloid metabolism</keyword>
<evidence type="ECO:0000256" key="11">
    <source>
        <dbReference type="SAM" id="SignalP"/>
    </source>
</evidence>
<dbReference type="AlphaFoldDB" id="A0AAF0TDZ2"/>
<dbReference type="Gene3D" id="3.40.462.20">
    <property type="match status" value="1"/>
</dbReference>
<comment type="pathway">
    <text evidence="9">Alkaloid biosynthesis; nicotine biosynthesis.</text>
</comment>
<evidence type="ECO:0000256" key="5">
    <source>
        <dbReference type="ARBA" id="ARBA00022729"/>
    </source>
</evidence>
<dbReference type="SUPFAM" id="SSF56176">
    <property type="entry name" value="FAD-binding/transporter-associated domain-like"/>
    <property type="match status" value="1"/>
</dbReference>
<evidence type="ECO:0000256" key="9">
    <source>
        <dbReference type="ARBA" id="ARBA00034114"/>
    </source>
</evidence>
<gene>
    <name evidence="13" type="ORF">MTR67_008841</name>
</gene>
<feature type="domain" description="FAD-binding PCMH-type" evidence="12">
    <location>
        <begin position="70"/>
        <end position="263"/>
    </location>
</feature>
<evidence type="ECO:0000256" key="10">
    <source>
        <dbReference type="ARBA" id="ARBA00045734"/>
    </source>
</evidence>
<keyword evidence="14" id="KW-1185">Reference proteome</keyword>
<dbReference type="Proteomes" id="UP001234989">
    <property type="component" value="Chromosome 2"/>
</dbReference>
<dbReference type="InterPro" id="IPR012951">
    <property type="entry name" value="BBE"/>
</dbReference>
<dbReference type="InterPro" id="IPR016166">
    <property type="entry name" value="FAD-bd_PCMH"/>
</dbReference>
<dbReference type="InterPro" id="IPR036318">
    <property type="entry name" value="FAD-bd_PCMH-like_sf"/>
</dbReference>
<evidence type="ECO:0000256" key="3">
    <source>
        <dbReference type="ARBA" id="ARBA00022589"/>
    </source>
</evidence>
<dbReference type="Pfam" id="PF01565">
    <property type="entry name" value="FAD_binding_4"/>
    <property type="match status" value="1"/>
</dbReference>
<reference evidence="13" key="1">
    <citation type="submission" date="2023-08" db="EMBL/GenBank/DDBJ databases">
        <title>A de novo genome assembly of Solanum verrucosum Schlechtendal, a Mexican diploid species geographically isolated from the other diploid A-genome species in potato relatives.</title>
        <authorList>
            <person name="Hosaka K."/>
        </authorList>
    </citation>
    <scope>NUCLEOTIDE SEQUENCE</scope>
    <source>
        <tissue evidence="13">Young leaves</tissue>
    </source>
</reference>
<evidence type="ECO:0000256" key="4">
    <source>
        <dbReference type="ARBA" id="ARBA00022630"/>
    </source>
</evidence>
<evidence type="ECO:0000256" key="1">
    <source>
        <dbReference type="ARBA" id="ARBA00001974"/>
    </source>
</evidence>
<name>A0AAF0TDZ2_SOLVR</name>
<accession>A0AAF0TDZ2</accession>
<dbReference type="GO" id="GO:0009820">
    <property type="term" value="P:alkaloid metabolic process"/>
    <property type="evidence" value="ECO:0007669"/>
    <property type="project" value="UniProtKB-KW"/>
</dbReference>
<comment type="cofactor">
    <cofactor evidence="1">
        <name>FAD</name>
        <dbReference type="ChEBI" id="CHEBI:57692"/>
    </cofactor>
</comment>
<comment type="function">
    <text evidence="10">Involved in the biosynthesis of pyridine alkaloid natural products, leading mainly to the production of anabasine, anatabine, nicotine and nornicotine, effective deterrents against herbivores with antiparasitic and pesticide properties (neurotoxins); nornicotine serves as the precursor in the synthesis of the carcinogen compound N'-nitrosonornicotine (NNN). Catalyzes a late oxidation step subsequent to the pyridine ring condensation reaction in the biosynthesis of alkaloids.</text>
</comment>
<dbReference type="EMBL" id="CP133613">
    <property type="protein sequence ID" value="WMV15456.1"/>
    <property type="molecule type" value="Genomic_DNA"/>
</dbReference>
<keyword evidence="6" id="KW-0274">FAD</keyword>
<dbReference type="GO" id="GO:0071949">
    <property type="term" value="F:FAD binding"/>
    <property type="evidence" value="ECO:0007669"/>
    <property type="project" value="InterPro"/>
</dbReference>
<evidence type="ECO:0000256" key="6">
    <source>
        <dbReference type="ARBA" id="ARBA00022827"/>
    </source>
</evidence>
<keyword evidence="8" id="KW-0325">Glycoprotein</keyword>
<evidence type="ECO:0000256" key="2">
    <source>
        <dbReference type="ARBA" id="ARBA00005466"/>
    </source>
</evidence>
<evidence type="ECO:0000313" key="13">
    <source>
        <dbReference type="EMBL" id="WMV15456.1"/>
    </source>
</evidence>
<evidence type="ECO:0000259" key="12">
    <source>
        <dbReference type="PROSITE" id="PS51387"/>
    </source>
</evidence>
<keyword evidence="5 11" id="KW-0732">Signal</keyword>
<feature type="signal peptide" evidence="11">
    <location>
        <begin position="1"/>
        <end position="18"/>
    </location>
</feature>
<dbReference type="InterPro" id="IPR006094">
    <property type="entry name" value="Oxid_FAD_bind_N"/>
</dbReference>
<dbReference type="Gene3D" id="3.30.43.10">
    <property type="entry name" value="Uridine Diphospho-n-acetylenolpyruvylglucosamine Reductase, domain 2"/>
    <property type="match status" value="1"/>
</dbReference>
<dbReference type="PROSITE" id="PS51387">
    <property type="entry name" value="FAD_PCMH"/>
    <property type="match status" value="1"/>
</dbReference>
<proteinExistence type="inferred from homology"/>
<evidence type="ECO:0000256" key="8">
    <source>
        <dbReference type="ARBA" id="ARBA00023180"/>
    </source>
</evidence>
<evidence type="ECO:0000313" key="14">
    <source>
        <dbReference type="Proteomes" id="UP001234989"/>
    </source>
</evidence>
<dbReference type="InterPro" id="IPR016167">
    <property type="entry name" value="FAD-bd_PCMH_sub1"/>
</dbReference>